<protein>
    <submittedName>
        <fullName evidence="4">TolC family protein</fullName>
    </submittedName>
</protein>
<comment type="similarity">
    <text evidence="1">Belongs to the outer membrane factor (OMF) (TC 1.B.17) family.</text>
</comment>
<reference evidence="4" key="1">
    <citation type="submission" date="2022-01" db="EMBL/GenBank/DDBJ databases">
        <authorList>
            <person name="Karlyshev A.V."/>
            <person name="Jaspars M."/>
        </authorList>
    </citation>
    <scope>NUCLEOTIDE SEQUENCE</scope>
    <source>
        <strain evidence="4">AGSA3-2</strain>
    </source>
</reference>
<dbReference type="EMBL" id="JAJVKT010000005">
    <property type="protein sequence ID" value="MCE7508177.1"/>
    <property type="molecule type" value="Genomic_DNA"/>
</dbReference>
<dbReference type="PANTHER" id="PTHR30203">
    <property type="entry name" value="OUTER MEMBRANE CATION EFFLUX PROTEIN"/>
    <property type="match status" value="1"/>
</dbReference>
<evidence type="ECO:0000256" key="1">
    <source>
        <dbReference type="ARBA" id="ARBA00007613"/>
    </source>
</evidence>
<gene>
    <name evidence="4" type="ORF">LZG35_05970</name>
</gene>
<dbReference type="AlphaFoldDB" id="A0A9Q3W4G5"/>
<dbReference type="InterPro" id="IPR010131">
    <property type="entry name" value="MdtP/NodT-like"/>
</dbReference>
<feature type="signal peptide" evidence="3">
    <location>
        <begin position="1"/>
        <end position="29"/>
    </location>
</feature>
<evidence type="ECO:0000313" key="5">
    <source>
        <dbReference type="Proteomes" id="UP001107961"/>
    </source>
</evidence>
<dbReference type="SUPFAM" id="SSF56954">
    <property type="entry name" value="Outer membrane efflux proteins (OEP)"/>
    <property type="match status" value="1"/>
</dbReference>
<evidence type="ECO:0000313" key="4">
    <source>
        <dbReference type="EMBL" id="MCE7508177.1"/>
    </source>
</evidence>
<evidence type="ECO:0000256" key="2">
    <source>
        <dbReference type="SAM" id="Coils"/>
    </source>
</evidence>
<organism evidence="4 5">
    <name type="scientific">Alloalcanivorax xenomutans</name>
    <dbReference type="NCBI Taxonomy" id="1094342"/>
    <lineage>
        <taxon>Bacteria</taxon>
        <taxon>Pseudomonadati</taxon>
        <taxon>Pseudomonadota</taxon>
        <taxon>Gammaproteobacteria</taxon>
        <taxon>Oceanospirillales</taxon>
        <taxon>Alcanivoracaceae</taxon>
        <taxon>Alloalcanivorax</taxon>
    </lineage>
</organism>
<dbReference type="Gene3D" id="1.20.1600.10">
    <property type="entry name" value="Outer membrane efflux proteins (OEP)"/>
    <property type="match status" value="1"/>
</dbReference>
<dbReference type="InterPro" id="IPR003423">
    <property type="entry name" value="OMP_efflux"/>
</dbReference>
<name>A0A9Q3W4G5_9GAMM</name>
<proteinExistence type="inferred from homology"/>
<dbReference type="Pfam" id="PF02321">
    <property type="entry name" value="OEP"/>
    <property type="match status" value="1"/>
</dbReference>
<keyword evidence="3" id="KW-0732">Signal</keyword>
<feature type="chain" id="PRO_5040264751" evidence="3">
    <location>
        <begin position="30"/>
        <end position="422"/>
    </location>
</feature>
<dbReference type="Proteomes" id="UP001107961">
    <property type="component" value="Unassembled WGS sequence"/>
</dbReference>
<comment type="caution">
    <text evidence="4">The sequence shown here is derived from an EMBL/GenBank/DDBJ whole genome shotgun (WGS) entry which is preliminary data.</text>
</comment>
<keyword evidence="2" id="KW-0175">Coiled coil</keyword>
<sequence length="422" mass="46520">MPILSARARPLRAMGVACLAVLLVAPAAADTRTWARWVNREMAELPASRAIEARLQRDRAEARAQSQPLYNPELNIGYENSAETTRTVGLGQTLDWSGKGRSSARLGDVQAQLAEVRAEKARARLAVDVLSALAAYDAAQARLQGVREQEQRLSDLLALVRKRERAGDLGRMSAQLSYLALGRTQQALADAESEATAAETRLRAVFNQNVPDYPLPDAGLWEADGSVVMDAGRAKDSYDLRLARLQVMAAERQVELAGKQRRTDPTLGVTVGREGEDNLWGLDFSLPLPLFNTGKAEYQAALADGDAQQALLDQQQRALSAEVEGALIDYRQRRARWLSWRELSGTRLADSADLLQRTWQLGEITTQDYLQGLNQRQDALLAGIALRESMQKAWLEWLYQSAQLDSWIEMLAAGNRGQGGQS</sequence>
<dbReference type="RefSeq" id="WP_233925409.1">
    <property type="nucleotide sequence ID" value="NZ_CP012331.1"/>
</dbReference>
<keyword evidence="5" id="KW-1185">Reference proteome</keyword>
<dbReference type="GO" id="GO:0015562">
    <property type="term" value="F:efflux transmembrane transporter activity"/>
    <property type="evidence" value="ECO:0007669"/>
    <property type="project" value="InterPro"/>
</dbReference>
<accession>A0A9Q3W4G5</accession>
<dbReference type="PANTHER" id="PTHR30203:SF24">
    <property type="entry name" value="BLR4935 PROTEIN"/>
    <property type="match status" value="1"/>
</dbReference>
<feature type="coiled-coil region" evidence="2">
    <location>
        <begin position="181"/>
        <end position="208"/>
    </location>
</feature>
<evidence type="ECO:0000256" key="3">
    <source>
        <dbReference type="SAM" id="SignalP"/>
    </source>
</evidence>
<feature type="coiled-coil region" evidence="2">
    <location>
        <begin position="106"/>
        <end position="156"/>
    </location>
</feature>